<sequence length="332" mass="36554">MSLRKIAFLIICLTLVFSACNNDDDSINIPEVVIRDRAEQQIADNDSIVKYLTTHYYNAGDFIGNTNPKIADLIISEIPENGILPNDTDRVLYSNDGNDTNDAVQTKTINFADTEYKFYILELNKGGGTTSPKFSDKVRVIYEGMLLNNSVFDSAVTPVDLNLIGDRITTFGTIPGWRKVFPLFNVAETFVDNGDGTISYSNHGTGVMFLPSGLSYFANSPSSDIPAYAPLIFKFELLQSFENDHDNDGVPSWKEDIDQDGEFTIDPDDPEKDGDDDTDNDGTPDYVDADDDGDGVFTINEDLDGDGDPTNDIGPNGIPRYLDPEATESKNT</sequence>
<protein>
    <recommendedName>
        <fullName evidence="2 4">peptidylprolyl isomerase</fullName>
        <ecNumber evidence="2 4">5.2.1.8</ecNumber>
    </recommendedName>
</protein>
<dbReference type="GO" id="GO:0003755">
    <property type="term" value="F:peptidyl-prolyl cis-trans isomerase activity"/>
    <property type="evidence" value="ECO:0007669"/>
    <property type="project" value="UniProtKB-KW"/>
</dbReference>
<dbReference type="PROSITE" id="PS50059">
    <property type="entry name" value="FKBP_PPIASE"/>
    <property type="match status" value="1"/>
</dbReference>
<accession>A0A1H9DU90</accession>
<evidence type="ECO:0000256" key="1">
    <source>
        <dbReference type="ARBA" id="ARBA00000971"/>
    </source>
</evidence>
<dbReference type="STRING" id="419940.SAMN05421824_1343"/>
<feature type="region of interest" description="Disordered" evidence="5">
    <location>
        <begin position="246"/>
        <end position="332"/>
    </location>
</feature>
<dbReference type="Gene3D" id="3.10.50.40">
    <property type="match status" value="1"/>
</dbReference>
<keyword evidence="9" id="KW-1185">Reference proteome</keyword>
<dbReference type="AlphaFoldDB" id="A0A1H9DU90"/>
<keyword evidence="6" id="KW-0732">Signal</keyword>
<keyword evidence="4" id="KW-0413">Isomerase</keyword>
<keyword evidence="3 4" id="KW-0697">Rotamase</keyword>
<reference evidence="8 9" key="1">
    <citation type="submission" date="2016-10" db="EMBL/GenBank/DDBJ databases">
        <authorList>
            <person name="de Groot N.N."/>
        </authorList>
    </citation>
    <scope>NUCLEOTIDE SEQUENCE [LARGE SCALE GENOMIC DNA]</scope>
    <source>
        <strain evidence="8 9">DSM 21035</strain>
    </source>
</reference>
<comment type="catalytic activity">
    <reaction evidence="1 4">
        <text>[protein]-peptidylproline (omega=180) = [protein]-peptidylproline (omega=0)</text>
        <dbReference type="Rhea" id="RHEA:16237"/>
        <dbReference type="Rhea" id="RHEA-COMP:10747"/>
        <dbReference type="Rhea" id="RHEA-COMP:10748"/>
        <dbReference type="ChEBI" id="CHEBI:83833"/>
        <dbReference type="ChEBI" id="CHEBI:83834"/>
        <dbReference type="EC" id="5.2.1.8"/>
    </reaction>
</comment>
<evidence type="ECO:0000256" key="2">
    <source>
        <dbReference type="ARBA" id="ARBA00013194"/>
    </source>
</evidence>
<proteinExistence type="predicted"/>
<dbReference type="RefSeq" id="WP_092577383.1">
    <property type="nucleotide sequence ID" value="NZ_FOFN01000001.1"/>
</dbReference>
<feature type="chain" id="PRO_5011766525" description="peptidylprolyl isomerase" evidence="6">
    <location>
        <begin position="22"/>
        <end position="332"/>
    </location>
</feature>
<dbReference type="EMBL" id="FOFN01000001">
    <property type="protein sequence ID" value="SEQ16961.1"/>
    <property type="molecule type" value="Genomic_DNA"/>
</dbReference>
<evidence type="ECO:0000256" key="5">
    <source>
        <dbReference type="SAM" id="MobiDB-lite"/>
    </source>
</evidence>
<evidence type="ECO:0000313" key="9">
    <source>
        <dbReference type="Proteomes" id="UP000198999"/>
    </source>
</evidence>
<feature type="domain" description="PPIase FKBP-type" evidence="7">
    <location>
        <begin position="135"/>
        <end position="241"/>
    </location>
</feature>
<feature type="compositionally biased region" description="Acidic residues" evidence="5">
    <location>
        <begin position="257"/>
        <end position="294"/>
    </location>
</feature>
<dbReference type="InterPro" id="IPR001179">
    <property type="entry name" value="PPIase_FKBP_dom"/>
</dbReference>
<dbReference type="InterPro" id="IPR046357">
    <property type="entry name" value="PPIase_dom_sf"/>
</dbReference>
<dbReference type="PROSITE" id="PS51257">
    <property type="entry name" value="PROKAR_LIPOPROTEIN"/>
    <property type="match status" value="1"/>
</dbReference>
<evidence type="ECO:0000256" key="3">
    <source>
        <dbReference type="ARBA" id="ARBA00023110"/>
    </source>
</evidence>
<feature type="signal peptide" evidence="6">
    <location>
        <begin position="1"/>
        <end position="21"/>
    </location>
</feature>
<evidence type="ECO:0000259" key="7">
    <source>
        <dbReference type="PROSITE" id="PS50059"/>
    </source>
</evidence>
<name>A0A1H9DU90_9FLAO</name>
<dbReference type="Proteomes" id="UP000198999">
    <property type="component" value="Unassembled WGS sequence"/>
</dbReference>
<feature type="compositionally biased region" description="Basic and acidic residues" evidence="5">
    <location>
        <begin position="246"/>
        <end position="256"/>
    </location>
</feature>
<gene>
    <name evidence="8" type="ORF">SAMN05421824_1343</name>
</gene>
<dbReference type="SUPFAM" id="SSF54534">
    <property type="entry name" value="FKBP-like"/>
    <property type="match status" value="1"/>
</dbReference>
<evidence type="ECO:0000256" key="6">
    <source>
        <dbReference type="SAM" id="SignalP"/>
    </source>
</evidence>
<organism evidence="8 9">
    <name type="scientific">Hyunsoonleella jejuensis</name>
    <dbReference type="NCBI Taxonomy" id="419940"/>
    <lineage>
        <taxon>Bacteria</taxon>
        <taxon>Pseudomonadati</taxon>
        <taxon>Bacteroidota</taxon>
        <taxon>Flavobacteriia</taxon>
        <taxon>Flavobacteriales</taxon>
        <taxon>Flavobacteriaceae</taxon>
    </lineage>
</organism>
<dbReference type="OrthoDB" id="1424215at2"/>
<dbReference type="EC" id="5.2.1.8" evidence="2 4"/>
<evidence type="ECO:0000256" key="4">
    <source>
        <dbReference type="PROSITE-ProRule" id="PRU00277"/>
    </source>
</evidence>
<evidence type="ECO:0000313" key="8">
    <source>
        <dbReference type="EMBL" id="SEQ16961.1"/>
    </source>
</evidence>